<dbReference type="RefSeq" id="WP_141399415.1">
    <property type="nucleotide sequence ID" value="NZ_OBMT01000002.1"/>
</dbReference>
<keyword evidence="3" id="KW-1185">Reference proteome</keyword>
<name>A0A285S040_9RHOB</name>
<evidence type="ECO:0000313" key="3">
    <source>
        <dbReference type="Proteomes" id="UP000219111"/>
    </source>
</evidence>
<dbReference type="Proteomes" id="UP000219111">
    <property type="component" value="Unassembled WGS sequence"/>
</dbReference>
<gene>
    <name evidence="2" type="ORF">SAMN05877831_102295</name>
</gene>
<dbReference type="EMBL" id="OBMT01000002">
    <property type="protein sequence ID" value="SOC00148.1"/>
    <property type="molecule type" value="Genomic_DNA"/>
</dbReference>
<keyword evidence="1" id="KW-0732">Signal</keyword>
<feature type="signal peptide" evidence="1">
    <location>
        <begin position="1"/>
        <end position="20"/>
    </location>
</feature>
<feature type="chain" id="PRO_5012786742" evidence="1">
    <location>
        <begin position="21"/>
        <end position="381"/>
    </location>
</feature>
<sequence length="381" mass="42266">MRRLMVGVAALTVAAGTVFADDTSRIAPDEGIWSAEYRDGRNGYLNIDFISADGVGELDLFSKNWLEGRAEVLCDYFFEIDGGTIDQAYIRSGHSNNVSFCPTDISFATARTGADTLKLTLDSAMATQLRLEEIDLQAAYRPLRDEERLVPVEGLNILGLRTGQKRAEAEKILKGAGFALQPNPAIRRYDGFVYSSELWERNANDSDGSSDDIIISWTTKFDHIEDEERILALSRDWKIPQSSRMDQATLIGALSEKYDVDLSTNSVSVTYTRSGDVADRGFCGEGSLETPLFPSANDLQSRARGKIRAFSPKISPYCGQFISISAQSDGYSGMADTLRIDIADSDMVWENFWIEAEYFQKKRCSEILDKLRGATRGAPEL</sequence>
<reference evidence="3" key="1">
    <citation type="submission" date="2017-08" db="EMBL/GenBank/DDBJ databases">
        <authorList>
            <person name="Varghese N."/>
            <person name="Submissions S."/>
        </authorList>
    </citation>
    <scope>NUCLEOTIDE SEQUENCE [LARGE SCALE GENOMIC DNA]</scope>
    <source>
        <strain evidence="3">JA276</strain>
    </source>
</reference>
<organism evidence="2 3">
    <name type="scientific">Rhodobacter maris</name>
    <dbReference type="NCBI Taxonomy" id="446682"/>
    <lineage>
        <taxon>Bacteria</taxon>
        <taxon>Pseudomonadati</taxon>
        <taxon>Pseudomonadota</taxon>
        <taxon>Alphaproteobacteria</taxon>
        <taxon>Rhodobacterales</taxon>
        <taxon>Rhodobacter group</taxon>
        <taxon>Rhodobacter</taxon>
    </lineage>
</organism>
<accession>A0A285S040</accession>
<evidence type="ECO:0000313" key="2">
    <source>
        <dbReference type="EMBL" id="SOC00148.1"/>
    </source>
</evidence>
<protein>
    <submittedName>
        <fullName evidence="2">Uncharacterized protein</fullName>
    </submittedName>
</protein>
<dbReference type="AlphaFoldDB" id="A0A285S040"/>
<evidence type="ECO:0000256" key="1">
    <source>
        <dbReference type="SAM" id="SignalP"/>
    </source>
</evidence>
<proteinExistence type="predicted"/>